<dbReference type="OrthoDB" id="6270329at2759"/>
<evidence type="ECO:0000256" key="1">
    <source>
        <dbReference type="SAM" id="MobiDB-lite"/>
    </source>
</evidence>
<organism evidence="2">
    <name type="scientific">Homo sapiens</name>
    <name type="common">Human</name>
    <dbReference type="NCBI Taxonomy" id="9606"/>
    <lineage>
        <taxon>Eukaryota</taxon>
        <taxon>Metazoa</taxon>
        <taxon>Chordata</taxon>
        <taxon>Craniata</taxon>
        <taxon>Vertebrata</taxon>
        <taxon>Euteleostomi</taxon>
        <taxon>Mammalia</taxon>
        <taxon>Eutheria</taxon>
        <taxon>Euarchontoglires</taxon>
        <taxon>Primates</taxon>
        <taxon>Haplorrhini</taxon>
        <taxon>Catarrhini</taxon>
        <taxon>Hominidae</taxon>
        <taxon>Homo</taxon>
    </lineage>
</organism>
<dbReference type="EMBL" id="HF583462">
    <property type="protein sequence ID" value="CCQ42959.1"/>
    <property type="molecule type" value="Genomic_DNA"/>
</dbReference>
<evidence type="ECO:0000313" key="2">
    <source>
        <dbReference type="EMBL" id="CCQ42959.1"/>
    </source>
</evidence>
<proteinExistence type="predicted"/>
<protein>
    <submittedName>
        <fullName evidence="2">Alternative protein RNF222</fullName>
    </submittedName>
</protein>
<feature type="region of interest" description="Disordered" evidence="1">
    <location>
        <begin position="139"/>
        <end position="158"/>
    </location>
</feature>
<accession>L8E767</accession>
<name>L8E767_HUMAN</name>
<gene>
    <name evidence="2" type="primary">RNF222</name>
</gene>
<reference evidence="2" key="1">
    <citation type="journal article" date="2013" name="PLoS ONE">
        <title>Direct detection of alternative open reading frames translation products in human significantly expands the proteome.</title>
        <authorList>
            <person name="Vanderperre B."/>
            <person name="Lucier J.-F."/>
            <person name="Motard J."/>
            <person name="Tremblay G."/>
            <person name="Vanderperre S."/>
            <person name="Wisztorski M."/>
            <person name="Salzet M."/>
            <person name="Boisvert F.-M."/>
            <person name="Roucou X."/>
        </authorList>
    </citation>
    <scope>NUCLEOTIDE SEQUENCE</scope>
</reference>
<dbReference type="AlphaFoldDB" id="L8E767"/>
<sequence length="181" mass="19459">MCSAMTAWSSTCCPPAWMGRSRGPWSAPSAATSHSSARRAPAGPPCWTRAPRRWLCPWACPPCPHWTAWATQTPWPPPPLPGGHLQARPGRQAARARAPSSPWTCCPACPGSHRSLSSAATGCPWGSRTACCPAAAWQSSRRPPWRPAPPAPSAADRGPCCSSRSSLWWPWWPPSCPGCCW</sequence>